<dbReference type="Proteomes" id="UP001142610">
    <property type="component" value="Unassembled WGS sequence"/>
</dbReference>
<evidence type="ECO:0000313" key="1">
    <source>
        <dbReference type="EMBL" id="MCQ8184228.1"/>
    </source>
</evidence>
<organism evidence="1 2">
    <name type="scientific">Parvularcula maris</name>
    <dbReference type="NCBI Taxonomy" id="2965077"/>
    <lineage>
        <taxon>Bacteria</taxon>
        <taxon>Pseudomonadati</taxon>
        <taxon>Pseudomonadota</taxon>
        <taxon>Alphaproteobacteria</taxon>
        <taxon>Parvularculales</taxon>
        <taxon>Parvularculaceae</taxon>
        <taxon>Parvularcula</taxon>
    </lineage>
</organism>
<keyword evidence="2" id="KW-1185">Reference proteome</keyword>
<sequence length="109" mass="12237">MSLRLRSDVQVSAMQRSASAAGLFFAVLDKGHEEGGLIYVQWRDGRELSLFTEREVEGSRVWTCVLGKAEEMAVRERLASERSFDPDLWVVEVEGPLADAERVLQPLAE</sequence>
<accession>A0A9X2L755</accession>
<evidence type="ECO:0000313" key="2">
    <source>
        <dbReference type="Proteomes" id="UP001142610"/>
    </source>
</evidence>
<proteinExistence type="predicted"/>
<dbReference type="Pfam" id="PF07372">
    <property type="entry name" value="DUF1491"/>
    <property type="match status" value="1"/>
</dbReference>
<protein>
    <submittedName>
        <fullName evidence="1">DUF1491 family protein</fullName>
    </submittedName>
</protein>
<dbReference type="EMBL" id="JANIBC010000001">
    <property type="protein sequence ID" value="MCQ8184228.1"/>
    <property type="molecule type" value="Genomic_DNA"/>
</dbReference>
<comment type="caution">
    <text evidence="1">The sequence shown here is derived from an EMBL/GenBank/DDBJ whole genome shotgun (WGS) entry which is preliminary data.</text>
</comment>
<dbReference type="InterPro" id="IPR009964">
    <property type="entry name" value="DUF1491"/>
</dbReference>
<reference evidence="1" key="1">
    <citation type="submission" date="2022-07" db="EMBL/GenBank/DDBJ databases">
        <title>Parvularcula maris sp. nov., an algicidal bacterium isolated from seawater.</title>
        <authorList>
            <person name="Li F."/>
        </authorList>
    </citation>
    <scope>NUCLEOTIDE SEQUENCE</scope>
    <source>
        <strain evidence="1">BGMRC 0090</strain>
    </source>
</reference>
<name>A0A9X2L755_9PROT</name>
<dbReference type="Gene3D" id="3.40.1530.20">
    <property type="entry name" value="Protein of unknown function (DUF1491)"/>
    <property type="match status" value="1"/>
</dbReference>
<dbReference type="AlphaFoldDB" id="A0A9X2L755"/>
<gene>
    <name evidence="1" type="ORF">NOG11_02405</name>
</gene>
<dbReference type="RefSeq" id="WP_256618033.1">
    <property type="nucleotide sequence ID" value="NZ_JANIBC010000001.1"/>
</dbReference>